<reference evidence="1 2" key="1">
    <citation type="journal article" date="2016" name="PLoS ONE">
        <title>Complete Genome Sequence and Comparative Genomics of a Novel Myxobacterium Myxococcus hansupus.</title>
        <authorList>
            <person name="Sharma G."/>
            <person name="Narwani T."/>
            <person name="Subramanian S."/>
        </authorList>
    </citation>
    <scope>NUCLEOTIDE SEQUENCE [LARGE SCALE GENOMIC DNA]</scope>
    <source>
        <strain evidence="2">mixupus</strain>
    </source>
</reference>
<evidence type="ECO:0000313" key="1">
    <source>
        <dbReference type="EMBL" id="AKQ66559.1"/>
    </source>
</evidence>
<organism evidence="1 2">
    <name type="scientific">Pseudomyxococcus hansupus</name>
    <dbReference type="NCBI Taxonomy" id="1297742"/>
    <lineage>
        <taxon>Bacteria</taxon>
        <taxon>Pseudomonadati</taxon>
        <taxon>Myxococcota</taxon>
        <taxon>Myxococcia</taxon>
        <taxon>Myxococcales</taxon>
        <taxon>Cystobacterineae</taxon>
        <taxon>Myxococcaceae</taxon>
        <taxon>Pseudomyxococcus</taxon>
    </lineage>
</organism>
<dbReference type="Proteomes" id="UP000009026">
    <property type="component" value="Chromosome"/>
</dbReference>
<dbReference type="AlphaFoldDB" id="A0A0H4WUT9"/>
<evidence type="ECO:0000313" key="2">
    <source>
        <dbReference type="Proteomes" id="UP000009026"/>
    </source>
</evidence>
<proteinExistence type="predicted"/>
<dbReference type="KEGG" id="mym:A176_003471"/>
<name>A0A0H4WUT9_9BACT</name>
<protein>
    <submittedName>
        <fullName evidence="1">Uncharacterized protein</fullName>
    </submittedName>
</protein>
<dbReference type="STRING" id="1297742.A176_003471"/>
<accession>A0A0H4WUT9</accession>
<dbReference type="PATRIC" id="fig|1297742.4.peg.3502"/>
<keyword evidence="2" id="KW-1185">Reference proteome</keyword>
<dbReference type="EMBL" id="CP012109">
    <property type="protein sequence ID" value="AKQ66559.1"/>
    <property type="molecule type" value="Genomic_DNA"/>
</dbReference>
<sequence length="37" mass="4146">MRMVFRLDPGCKWVFPTSPEKQLALLGIDVPSARASQ</sequence>
<gene>
    <name evidence="1" type="ORF">A176_003471</name>
</gene>